<gene>
    <name evidence="3" type="primary">LOC111015943</name>
</gene>
<evidence type="ECO:0000313" key="3">
    <source>
        <dbReference type="RefSeq" id="XP_022146835.1"/>
    </source>
</evidence>
<dbReference type="Pfam" id="PF24869">
    <property type="entry name" value="DUF7734"/>
    <property type="match status" value="1"/>
</dbReference>
<dbReference type="Proteomes" id="UP000504603">
    <property type="component" value="Unplaced"/>
</dbReference>
<protein>
    <submittedName>
        <fullName evidence="3">Uncharacterized protein LOC111015943</fullName>
    </submittedName>
</protein>
<dbReference type="PANTHER" id="PTHR36729">
    <property type="entry name" value="EXPRESSED PROTEIN"/>
    <property type="match status" value="1"/>
</dbReference>
<dbReference type="AlphaFoldDB" id="A0A6J1CYG3"/>
<evidence type="ECO:0000259" key="1">
    <source>
        <dbReference type="Pfam" id="PF24869"/>
    </source>
</evidence>
<reference evidence="3" key="1">
    <citation type="submission" date="2025-08" db="UniProtKB">
        <authorList>
            <consortium name="RefSeq"/>
        </authorList>
    </citation>
    <scope>IDENTIFICATION</scope>
    <source>
        <strain evidence="3">OHB3-1</strain>
    </source>
</reference>
<dbReference type="RefSeq" id="XP_022146835.1">
    <property type="nucleotide sequence ID" value="XM_022291143.1"/>
</dbReference>
<keyword evidence="2" id="KW-1185">Reference proteome</keyword>
<evidence type="ECO:0000313" key="2">
    <source>
        <dbReference type="Proteomes" id="UP000504603"/>
    </source>
</evidence>
<dbReference type="GO" id="GO:0009507">
    <property type="term" value="C:chloroplast"/>
    <property type="evidence" value="ECO:0007669"/>
    <property type="project" value="TreeGrafter"/>
</dbReference>
<organism evidence="2 3">
    <name type="scientific">Momordica charantia</name>
    <name type="common">Bitter gourd</name>
    <name type="synonym">Balsam pear</name>
    <dbReference type="NCBI Taxonomy" id="3673"/>
    <lineage>
        <taxon>Eukaryota</taxon>
        <taxon>Viridiplantae</taxon>
        <taxon>Streptophyta</taxon>
        <taxon>Embryophyta</taxon>
        <taxon>Tracheophyta</taxon>
        <taxon>Spermatophyta</taxon>
        <taxon>Magnoliopsida</taxon>
        <taxon>eudicotyledons</taxon>
        <taxon>Gunneridae</taxon>
        <taxon>Pentapetalae</taxon>
        <taxon>rosids</taxon>
        <taxon>fabids</taxon>
        <taxon>Cucurbitales</taxon>
        <taxon>Cucurbitaceae</taxon>
        <taxon>Momordiceae</taxon>
        <taxon>Momordica</taxon>
    </lineage>
</organism>
<proteinExistence type="predicted"/>
<sequence>MANLLRKSLIQCSDSLPPFSGNPNTNTSLAGICLSSAVGQSLNLRAQRLRRRYDCPARRRVRFEDEGEDEDYGHNEQVARLESYTQAAVGEALIVHAAVGGENVEVLIFKGFSSCLSYATSPDPSRSVLPARAVIKSIDRIKGPFDPSNIEYLEKGITWESFNFPK</sequence>
<dbReference type="GeneID" id="111015943"/>
<dbReference type="OrthoDB" id="2018366at2759"/>
<dbReference type="InterPro" id="IPR056636">
    <property type="entry name" value="DUF7734"/>
</dbReference>
<feature type="domain" description="DUF7734" evidence="1">
    <location>
        <begin position="79"/>
        <end position="163"/>
    </location>
</feature>
<accession>A0A6J1CYG3</accession>
<dbReference type="PANTHER" id="PTHR36729:SF2">
    <property type="entry name" value="EXPRESSED PROTEIN"/>
    <property type="match status" value="1"/>
</dbReference>
<dbReference type="KEGG" id="mcha:111015943"/>
<name>A0A6J1CYG3_MOMCH</name>